<dbReference type="AlphaFoldDB" id="A0A2N0QGU1"/>
<proteinExistence type="predicted"/>
<feature type="compositionally biased region" description="Basic and acidic residues" evidence="1">
    <location>
        <begin position="95"/>
        <end position="109"/>
    </location>
</feature>
<reference evidence="2 3" key="1">
    <citation type="submission" date="2017-10" db="EMBL/GenBank/DDBJ databases">
        <title>Extensive intraspecific genome diversity in a model arbuscular mycorrhizal fungus.</title>
        <authorList>
            <person name="Chen E.C.H."/>
            <person name="Morin E."/>
            <person name="Baudet D."/>
            <person name="Noel J."/>
            <person name="Ndikumana S."/>
            <person name="Charron P."/>
            <person name="St-Onge C."/>
            <person name="Giorgi J."/>
            <person name="Grigoriev I.V."/>
            <person name="Roux C."/>
            <person name="Martin F.M."/>
            <person name="Corradi N."/>
        </authorList>
    </citation>
    <scope>NUCLEOTIDE SEQUENCE [LARGE SCALE GENOMIC DNA]</scope>
    <source>
        <strain evidence="2 3">A1</strain>
    </source>
</reference>
<organism evidence="2 3">
    <name type="scientific">Rhizophagus irregularis</name>
    <dbReference type="NCBI Taxonomy" id="588596"/>
    <lineage>
        <taxon>Eukaryota</taxon>
        <taxon>Fungi</taxon>
        <taxon>Fungi incertae sedis</taxon>
        <taxon>Mucoromycota</taxon>
        <taxon>Glomeromycotina</taxon>
        <taxon>Glomeromycetes</taxon>
        <taxon>Glomerales</taxon>
        <taxon>Glomeraceae</taxon>
        <taxon>Rhizophagus</taxon>
    </lineage>
</organism>
<name>A0A2N0QGU1_9GLOM</name>
<evidence type="ECO:0000313" key="3">
    <source>
        <dbReference type="Proteomes" id="UP000232688"/>
    </source>
</evidence>
<comment type="caution">
    <text evidence="2">The sequence shown here is derived from an EMBL/GenBank/DDBJ whole genome shotgun (WGS) entry which is preliminary data.</text>
</comment>
<accession>A0A2N0QGU1</accession>
<evidence type="ECO:0000313" key="2">
    <source>
        <dbReference type="EMBL" id="PKC50263.1"/>
    </source>
</evidence>
<protein>
    <submittedName>
        <fullName evidence="2">Uncharacterized protein</fullName>
    </submittedName>
</protein>
<reference evidence="2 3" key="2">
    <citation type="submission" date="2017-10" db="EMBL/GenBank/DDBJ databases">
        <title>Genome analyses suggest a sexual origin of heterokaryosis in a supposedly ancient asexual fungus.</title>
        <authorList>
            <person name="Corradi N."/>
            <person name="Sedzielewska K."/>
            <person name="Noel J."/>
            <person name="Charron P."/>
            <person name="Farinelli L."/>
            <person name="Marton T."/>
            <person name="Kruger M."/>
            <person name="Pelin A."/>
            <person name="Brachmann A."/>
            <person name="Corradi N."/>
        </authorList>
    </citation>
    <scope>NUCLEOTIDE SEQUENCE [LARGE SCALE GENOMIC DNA]</scope>
    <source>
        <strain evidence="2 3">A1</strain>
    </source>
</reference>
<evidence type="ECO:0000256" key="1">
    <source>
        <dbReference type="SAM" id="MobiDB-lite"/>
    </source>
</evidence>
<feature type="compositionally biased region" description="Polar residues" evidence="1">
    <location>
        <begin position="74"/>
        <end position="90"/>
    </location>
</feature>
<dbReference type="VEuPathDB" id="FungiDB:RhiirA1_486910"/>
<feature type="non-terminal residue" evidence="2">
    <location>
        <position position="109"/>
    </location>
</feature>
<gene>
    <name evidence="2" type="ORF">RhiirA1_486910</name>
</gene>
<dbReference type="EMBL" id="LLXH01010551">
    <property type="protein sequence ID" value="PKC50263.1"/>
    <property type="molecule type" value="Genomic_DNA"/>
</dbReference>
<feature type="region of interest" description="Disordered" evidence="1">
    <location>
        <begin position="30"/>
        <end position="56"/>
    </location>
</feature>
<dbReference type="Proteomes" id="UP000232688">
    <property type="component" value="Unassembled WGS sequence"/>
</dbReference>
<feature type="region of interest" description="Disordered" evidence="1">
    <location>
        <begin position="68"/>
        <end position="109"/>
    </location>
</feature>
<sequence length="109" mass="12475">MARKIFEKENPGVDIEAIRLEEERLAAEKKKISKTKSDEQRQITDSSQKQKIPKQKGIVISEVNYTDINRPRTRSQTQSESDIALTSDNAQVKVSVEEEKVEDTKASWL</sequence>
<feature type="compositionally biased region" description="Basic and acidic residues" evidence="1">
    <location>
        <begin position="30"/>
        <end position="42"/>
    </location>
</feature>